<protein>
    <submittedName>
        <fullName evidence="3">Uncharacterized protein</fullName>
    </submittedName>
</protein>
<sequence>MLIFTGICIWSLIAMKRLWSCPFRPENGTMPPNQEIPGDRNSNKSTALGIQLMHAQALGDLEAGERQCRIQNEPEEEKAKKRGRRKEKGSLDVDQIRSSYISIKP</sequence>
<evidence type="ECO:0000313" key="3">
    <source>
        <dbReference type="EMBL" id="QRD89894.1"/>
    </source>
</evidence>
<feature type="region of interest" description="Disordered" evidence="1">
    <location>
        <begin position="63"/>
        <end position="105"/>
    </location>
</feature>
<dbReference type="Proteomes" id="UP000596276">
    <property type="component" value="Chromosome 4"/>
</dbReference>
<dbReference type="VEuPathDB" id="FungiDB:F9C07_3688"/>
<feature type="compositionally biased region" description="Polar residues" evidence="1">
    <location>
        <begin position="96"/>
        <end position="105"/>
    </location>
</feature>
<proteinExistence type="predicted"/>
<feature type="chain" id="PRO_5030583214" evidence="2">
    <location>
        <begin position="21"/>
        <end position="105"/>
    </location>
</feature>
<dbReference type="EMBL" id="CP044618">
    <property type="protein sequence ID" value="QRD89894.1"/>
    <property type="molecule type" value="Genomic_DNA"/>
</dbReference>
<dbReference type="AlphaFoldDB" id="A0A7U2QZ12"/>
<organism evidence="3 4">
    <name type="scientific">Aspergillus flavus (strain ATCC 200026 / FGSC A1120 / IAM 13836 / NRRL 3357 / JCM 12722 / SRRC 167)</name>
    <dbReference type="NCBI Taxonomy" id="332952"/>
    <lineage>
        <taxon>Eukaryota</taxon>
        <taxon>Fungi</taxon>
        <taxon>Dikarya</taxon>
        <taxon>Ascomycota</taxon>
        <taxon>Pezizomycotina</taxon>
        <taxon>Eurotiomycetes</taxon>
        <taxon>Eurotiomycetidae</taxon>
        <taxon>Eurotiales</taxon>
        <taxon>Aspergillaceae</taxon>
        <taxon>Aspergillus</taxon>
        <taxon>Aspergillus subgen. Circumdati</taxon>
    </lineage>
</organism>
<evidence type="ECO:0000256" key="2">
    <source>
        <dbReference type="SAM" id="SignalP"/>
    </source>
</evidence>
<keyword evidence="2" id="KW-0732">Signal</keyword>
<evidence type="ECO:0000256" key="1">
    <source>
        <dbReference type="SAM" id="MobiDB-lite"/>
    </source>
</evidence>
<accession>A0A7U2QZ12</accession>
<evidence type="ECO:0000313" key="4">
    <source>
        <dbReference type="Proteomes" id="UP000596276"/>
    </source>
</evidence>
<name>A0A7U2QZ12_ASPFN</name>
<reference evidence="4" key="1">
    <citation type="journal article" date="2021" name="G3 (Bethesda)">
        <title>Chromosome assembled and annotated genome sequence of Aspergillus flavus NRRL 3357.</title>
        <authorList>
            <person name="Skerker J.M."/>
            <person name="Pianalto K.M."/>
            <person name="Mondo S.J."/>
            <person name="Yang K."/>
            <person name="Arkin A.P."/>
            <person name="Keller N.P."/>
            <person name="Grigoriev I.V."/>
            <person name="Louise Glass N.L."/>
        </authorList>
    </citation>
    <scope>NUCLEOTIDE SEQUENCE [LARGE SCALE GENOMIC DNA]</scope>
    <source>
        <strain evidence="4">ATCC 200026 / FGSC A1120 / IAM 13836 / NRRL 3357 / JCM 12722 / SRRC 167</strain>
    </source>
</reference>
<gene>
    <name evidence="3" type="ORF">F9C07_3688</name>
</gene>
<feature type="signal peptide" evidence="2">
    <location>
        <begin position="1"/>
        <end position="20"/>
    </location>
</feature>
<keyword evidence="4" id="KW-1185">Reference proteome</keyword>